<comment type="caution">
    <text evidence="1">The sequence shown here is derived from an EMBL/GenBank/DDBJ whole genome shotgun (WGS) entry which is preliminary data.</text>
</comment>
<organism evidence="1 2">
    <name type="scientific">Lysobacter panacisoli</name>
    <dbReference type="NCBI Taxonomy" id="1255263"/>
    <lineage>
        <taxon>Bacteria</taxon>
        <taxon>Pseudomonadati</taxon>
        <taxon>Pseudomonadota</taxon>
        <taxon>Gammaproteobacteria</taxon>
        <taxon>Lysobacterales</taxon>
        <taxon>Lysobacteraceae</taxon>
        <taxon>Lysobacter</taxon>
    </lineage>
</organism>
<dbReference type="EMBL" id="BAABKY010000005">
    <property type="protein sequence ID" value="GAA5081865.1"/>
    <property type="molecule type" value="Genomic_DNA"/>
</dbReference>
<evidence type="ECO:0000313" key="2">
    <source>
        <dbReference type="Proteomes" id="UP001501083"/>
    </source>
</evidence>
<keyword evidence="2" id="KW-1185">Reference proteome</keyword>
<name>A0ABP9LRW0_9GAMM</name>
<reference evidence="2" key="1">
    <citation type="journal article" date="2019" name="Int. J. Syst. Evol. Microbiol.">
        <title>The Global Catalogue of Microorganisms (GCM) 10K type strain sequencing project: providing services to taxonomists for standard genome sequencing and annotation.</title>
        <authorList>
            <consortium name="The Broad Institute Genomics Platform"/>
            <consortium name="The Broad Institute Genome Sequencing Center for Infectious Disease"/>
            <person name="Wu L."/>
            <person name="Ma J."/>
        </authorList>
    </citation>
    <scope>NUCLEOTIDE SEQUENCE [LARGE SCALE GENOMIC DNA]</scope>
    <source>
        <strain evidence="2">JCM 19212</strain>
    </source>
</reference>
<accession>A0ABP9LRW0</accession>
<protein>
    <submittedName>
        <fullName evidence="1">Uncharacterized protein</fullName>
    </submittedName>
</protein>
<evidence type="ECO:0000313" key="1">
    <source>
        <dbReference type="EMBL" id="GAA5081865.1"/>
    </source>
</evidence>
<dbReference type="Proteomes" id="UP001501083">
    <property type="component" value="Unassembled WGS sequence"/>
</dbReference>
<sequence length="192" mass="22071">MVSLKRIRESSAEIRRLNERIGQTVLTRSNSPAEREAWERACAEFHQRFDSLAFPGGHEVLDRIRADDPSAVEAAVSFLVADPYHFRSGYLKEYLWRWLPHCSLTSSARTRLEHAALKYLDRRISREFWNMCKAMALLGRSEFWATVCAKSQIVGTPEAFRAVCLLTYGADVHAGARLRRSIYHGWMTRKPA</sequence>
<gene>
    <name evidence="1" type="ORF">GCM10025759_32680</name>
</gene>
<proteinExistence type="predicted"/>